<keyword evidence="2" id="KW-0812">Transmembrane</keyword>
<feature type="transmembrane region" description="Helical" evidence="2">
    <location>
        <begin position="60"/>
        <end position="79"/>
    </location>
</feature>
<evidence type="ECO:0000256" key="2">
    <source>
        <dbReference type="SAM" id="Phobius"/>
    </source>
</evidence>
<sequence>MPYAEECESPFWVKPTALLKASLAPSIVCSSNAINAFVRGALLIMVLCGIFTVVYDTNMFVFGIVLITALYGPSLYATLGAPWSKEGFQADLVRNAAPVAEPAAQASPAQPKETTPNPKNPFMNVLINELKYNPSRPPAANIDDPLMKTQLDDFFRIQWFSDPTDVFGRSQSQRQFYTMPSTSVPSDRGSFQDWLYKIPGKTCKEGGREACLAGTDGGPIPWLNNNR</sequence>
<organism evidence="3">
    <name type="scientific">viral metagenome</name>
    <dbReference type="NCBI Taxonomy" id="1070528"/>
    <lineage>
        <taxon>unclassified sequences</taxon>
        <taxon>metagenomes</taxon>
        <taxon>organismal metagenomes</taxon>
    </lineage>
</organism>
<keyword evidence="2" id="KW-0472">Membrane</keyword>
<evidence type="ECO:0000256" key="1">
    <source>
        <dbReference type="SAM" id="MobiDB-lite"/>
    </source>
</evidence>
<feature type="transmembrane region" description="Helical" evidence="2">
    <location>
        <begin position="36"/>
        <end position="54"/>
    </location>
</feature>
<dbReference type="EMBL" id="MN740152">
    <property type="protein sequence ID" value="QHT89858.1"/>
    <property type="molecule type" value="Genomic_DNA"/>
</dbReference>
<dbReference type="AlphaFoldDB" id="A0A6C0IA00"/>
<keyword evidence="2" id="KW-1133">Transmembrane helix</keyword>
<accession>A0A6C0IA00</accession>
<name>A0A6C0IA00_9ZZZZ</name>
<feature type="compositionally biased region" description="Low complexity" evidence="1">
    <location>
        <begin position="101"/>
        <end position="111"/>
    </location>
</feature>
<protein>
    <submittedName>
        <fullName evidence="3">Uncharacterized protein</fullName>
    </submittedName>
</protein>
<proteinExistence type="predicted"/>
<reference evidence="3" key="1">
    <citation type="journal article" date="2020" name="Nature">
        <title>Giant virus diversity and host interactions through global metagenomics.</title>
        <authorList>
            <person name="Schulz F."/>
            <person name="Roux S."/>
            <person name="Paez-Espino D."/>
            <person name="Jungbluth S."/>
            <person name="Walsh D.A."/>
            <person name="Denef V.J."/>
            <person name="McMahon K.D."/>
            <person name="Konstantinidis K.T."/>
            <person name="Eloe-Fadrosh E.A."/>
            <person name="Kyrpides N.C."/>
            <person name="Woyke T."/>
        </authorList>
    </citation>
    <scope>NUCLEOTIDE SEQUENCE</scope>
    <source>
        <strain evidence="3">GVMAG-M-3300023184-62</strain>
    </source>
</reference>
<feature type="region of interest" description="Disordered" evidence="1">
    <location>
        <begin position="101"/>
        <end position="120"/>
    </location>
</feature>
<evidence type="ECO:0000313" key="3">
    <source>
        <dbReference type="EMBL" id="QHT89858.1"/>
    </source>
</evidence>